<keyword evidence="1" id="KW-1133">Transmembrane helix</keyword>
<dbReference type="PANTHER" id="PTHR37577">
    <property type="entry name" value="INTEGRAL MEMBRANE PROTEIN"/>
    <property type="match status" value="1"/>
</dbReference>
<protein>
    <submittedName>
        <fullName evidence="2">Uncharacterized protein</fullName>
    </submittedName>
</protein>
<dbReference type="PANTHER" id="PTHR37577:SF1">
    <property type="entry name" value="INTEGRAL MEMBRANE PROTEIN"/>
    <property type="match status" value="1"/>
</dbReference>
<dbReference type="AlphaFoldDB" id="A0A8K0W9I7"/>
<organism evidence="2 3">
    <name type="scientific">Fusarium tricinctum</name>
    <dbReference type="NCBI Taxonomy" id="61284"/>
    <lineage>
        <taxon>Eukaryota</taxon>
        <taxon>Fungi</taxon>
        <taxon>Dikarya</taxon>
        <taxon>Ascomycota</taxon>
        <taxon>Pezizomycotina</taxon>
        <taxon>Sordariomycetes</taxon>
        <taxon>Hypocreomycetidae</taxon>
        <taxon>Hypocreales</taxon>
        <taxon>Nectriaceae</taxon>
        <taxon>Fusarium</taxon>
        <taxon>Fusarium tricinctum species complex</taxon>
    </lineage>
</organism>
<keyword evidence="1" id="KW-0472">Membrane</keyword>
<evidence type="ECO:0000313" key="2">
    <source>
        <dbReference type="EMBL" id="KAH7241604.1"/>
    </source>
</evidence>
<comment type="caution">
    <text evidence="2">The sequence shown here is derived from an EMBL/GenBank/DDBJ whole genome shotgun (WGS) entry which is preliminary data.</text>
</comment>
<name>A0A8K0W9I7_9HYPO</name>
<feature type="transmembrane region" description="Helical" evidence="1">
    <location>
        <begin position="363"/>
        <end position="381"/>
    </location>
</feature>
<dbReference type="EMBL" id="JAGPXF010000005">
    <property type="protein sequence ID" value="KAH7241604.1"/>
    <property type="molecule type" value="Genomic_DNA"/>
</dbReference>
<feature type="transmembrane region" description="Helical" evidence="1">
    <location>
        <begin position="221"/>
        <end position="239"/>
    </location>
</feature>
<feature type="transmembrane region" description="Helical" evidence="1">
    <location>
        <begin position="139"/>
        <end position="159"/>
    </location>
</feature>
<evidence type="ECO:0000313" key="3">
    <source>
        <dbReference type="Proteomes" id="UP000813427"/>
    </source>
</evidence>
<feature type="transmembrane region" description="Helical" evidence="1">
    <location>
        <begin position="25"/>
        <end position="50"/>
    </location>
</feature>
<dbReference type="Proteomes" id="UP000813427">
    <property type="component" value="Unassembled WGS sequence"/>
</dbReference>
<feature type="transmembrane region" description="Helical" evidence="1">
    <location>
        <begin position="393"/>
        <end position="413"/>
    </location>
</feature>
<reference evidence="2" key="1">
    <citation type="journal article" date="2021" name="Nat. Commun.">
        <title>Genetic determinants of endophytism in the Arabidopsis root mycobiome.</title>
        <authorList>
            <person name="Mesny F."/>
            <person name="Miyauchi S."/>
            <person name="Thiergart T."/>
            <person name="Pickel B."/>
            <person name="Atanasova L."/>
            <person name="Karlsson M."/>
            <person name="Huettel B."/>
            <person name="Barry K.W."/>
            <person name="Haridas S."/>
            <person name="Chen C."/>
            <person name="Bauer D."/>
            <person name="Andreopoulos W."/>
            <person name="Pangilinan J."/>
            <person name="LaButti K."/>
            <person name="Riley R."/>
            <person name="Lipzen A."/>
            <person name="Clum A."/>
            <person name="Drula E."/>
            <person name="Henrissat B."/>
            <person name="Kohler A."/>
            <person name="Grigoriev I.V."/>
            <person name="Martin F.M."/>
            <person name="Hacquard S."/>
        </authorList>
    </citation>
    <scope>NUCLEOTIDE SEQUENCE</scope>
    <source>
        <strain evidence="2">MPI-SDFR-AT-0068</strain>
    </source>
</reference>
<sequence>MPRLSNACSVTCKDFPKEIPPHSDIGGIGVTLVFIVTAWLIVVVLIGYYLKAFDPRLNPFREENTQTLCKHTNAVDYSIHKMLRRVPSLGKTLTLGSARPSKLKAVLDDVRALSTFNILITAKVHVLQCVLMFADIQIFTALAILISAFVSLGCDIVAYHWQYMIYLAWLASRLTTMAVIQVLSSVAVGLSTTFGGDPWLGGEGGRPAICYLREPPDTKSVAFQSAIKMILLLIWGLAIRIAKMFEGFEGGLRRIASKLYQKSRERQYGTGGTTTYRWDPRDTTNPAYWLLFSIIWITIRLNELRTSGPRDDGKWSFGQILPLSLRVAPVAIALENFYAKLENNTSETTDALPQNNITNTYRGALFLALLSYFEIGVYFILTQLASDGLITPMVQILILMLFLNPFLQIIALLQSHSLQVLPP</sequence>
<keyword evidence="3" id="KW-1185">Reference proteome</keyword>
<proteinExistence type="predicted"/>
<feature type="transmembrane region" description="Helical" evidence="1">
    <location>
        <begin position="166"/>
        <end position="190"/>
    </location>
</feature>
<gene>
    <name evidence="2" type="ORF">BKA59DRAFT_501812</name>
</gene>
<feature type="transmembrane region" description="Helical" evidence="1">
    <location>
        <begin position="112"/>
        <end position="133"/>
    </location>
</feature>
<keyword evidence="1" id="KW-0812">Transmembrane</keyword>
<evidence type="ECO:0000256" key="1">
    <source>
        <dbReference type="SAM" id="Phobius"/>
    </source>
</evidence>
<dbReference type="OrthoDB" id="5427664at2759"/>
<accession>A0A8K0W9I7</accession>
<dbReference type="InterPro" id="IPR053018">
    <property type="entry name" value="Elsinochrome_Biosynth-Asso"/>
</dbReference>